<dbReference type="GO" id="GO:0005829">
    <property type="term" value="C:cytosol"/>
    <property type="evidence" value="ECO:0007669"/>
    <property type="project" value="TreeGrafter"/>
</dbReference>
<feature type="binding site" evidence="15">
    <location>
        <position position="379"/>
    </location>
    <ligand>
        <name>substrate</name>
    </ligand>
</feature>
<dbReference type="Gene3D" id="3.40.50.970">
    <property type="match status" value="2"/>
</dbReference>
<evidence type="ECO:0000256" key="7">
    <source>
        <dbReference type="ARBA" id="ARBA00022679"/>
    </source>
</evidence>
<dbReference type="InterPro" id="IPR005478">
    <property type="entry name" value="Transketolase_bac-like"/>
</dbReference>
<evidence type="ECO:0000313" key="21">
    <source>
        <dbReference type="Proteomes" id="UP000245921"/>
    </source>
</evidence>
<evidence type="ECO:0000259" key="19">
    <source>
        <dbReference type="SMART" id="SM00861"/>
    </source>
</evidence>
<dbReference type="Proteomes" id="UP000245921">
    <property type="component" value="Unassembled WGS sequence"/>
</dbReference>
<comment type="cofactor">
    <cofactor evidence="3">
        <name>Co(2+)</name>
        <dbReference type="ChEBI" id="CHEBI:48828"/>
    </cofactor>
</comment>
<feature type="binding site" evidence="16">
    <location>
        <position position="182"/>
    </location>
    <ligand>
        <name>thiamine diphosphate</name>
        <dbReference type="ChEBI" id="CHEBI:58937"/>
    </ligand>
</feature>
<evidence type="ECO:0000256" key="12">
    <source>
        <dbReference type="ARBA" id="ARBA00049473"/>
    </source>
</evidence>
<evidence type="ECO:0000256" key="3">
    <source>
        <dbReference type="ARBA" id="ARBA00001941"/>
    </source>
</evidence>
<dbReference type="PROSITE" id="PS00801">
    <property type="entry name" value="TRANSKETOLASE_1"/>
    <property type="match status" value="1"/>
</dbReference>
<evidence type="ECO:0000256" key="18">
    <source>
        <dbReference type="PIRSR" id="PIRSR605478-5"/>
    </source>
</evidence>
<dbReference type="EMBL" id="QGGI01000010">
    <property type="protein sequence ID" value="PWJ92078.1"/>
    <property type="molecule type" value="Genomic_DNA"/>
</dbReference>
<protein>
    <recommendedName>
        <fullName evidence="6 13">Transketolase</fullName>
        <ecNumber evidence="6 13">2.2.1.1</ecNumber>
    </recommendedName>
</protein>
<evidence type="ECO:0000256" key="11">
    <source>
        <dbReference type="ARBA" id="ARBA00023052"/>
    </source>
</evidence>
<evidence type="ECO:0000256" key="17">
    <source>
        <dbReference type="PIRSR" id="PIRSR605478-4"/>
    </source>
</evidence>
<feature type="binding site" evidence="15">
    <location>
        <position position="464"/>
    </location>
    <ligand>
        <name>substrate</name>
    </ligand>
</feature>
<feature type="binding site" evidence="16">
    <location>
        <position position="258"/>
    </location>
    <ligand>
        <name>thiamine diphosphate</name>
        <dbReference type="ChEBI" id="CHEBI:58937"/>
    </ligand>
</feature>
<proteinExistence type="inferred from homology"/>
<evidence type="ECO:0000256" key="1">
    <source>
        <dbReference type="ARBA" id="ARBA00001913"/>
    </source>
</evidence>
<evidence type="ECO:0000256" key="15">
    <source>
        <dbReference type="PIRSR" id="PIRSR605478-2"/>
    </source>
</evidence>
<organism evidence="20 21">
    <name type="scientific">Oceanotoga teriensis</name>
    <dbReference type="NCBI Taxonomy" id="515440"/>
    <lineage>
        <taxon>Bacteria</taxon>
        <taxon>Thermotogati</taxon>
        <taxon>Thermotogota</taxon>
        <taxon>Thermotogae</taxon>
        <taxon>Petrotogales</taxon>
        <taxon>Petrotogaceae</taxon>
        <taxon>Oceanotoga</taxon>
    </lineage>
</organism>
<evidence type="ECO:0000256" key="16">
    <source>
        <dbReference type="PIRSR" id="PIRSR605478-3"/>
    </source>
</evidence>
<keyword evidence="8 17" id="KW-0479">Metal-binding</keyword>
<feature type="binding site" evidence="15">
    <location>
        <position position="468"/>
    </location>
    <ligand>
        <name>substrate</name>
    </ligand>
</feature>
<dbReference type="SUPFAM" id="SSF52922">
    <property type="entry name" value="TK C-terminal domain-like"/>
    <property type="match status" value="1"/>
</dbReference>
<dbReference type="InterPro" id="IPR009014">
    <property type="entry name" value="Transketo_C/PFOR_II"/>
</dbReference>
<dbReference type="FunFam" id="3.40.50.970:FF:000004">
    <property type="entry name" value="Transketolase"/>
    <property type="match status" value="1"/>
</dbReference>
<feature type="domain" description="Transketolase-like pyrimidine-binding" evidence="19">
    <location>
        <begin position="349"/>
        <end position="520"/>
    </location>
</feature>
<dbReference type="AlphaFoldDB" id="A0AA45HIM2"/>
<evidence type="ECO:0000256" key="9">
    <source>
        <dbReference type="ARBA" id="ARBA00022837"/>
    </source>
</evidence>
<accession>A0AA45HIM2</accession>
<feature type="binding site" evidence="15">
    <location>
        <position position="258"/>
    </location>
    <ligand>
        <name>substrate</name>
    </ligand>
</feature>
<comment type="catalytic activity">
    <reaction evidence="12">
        <text>D-sedoheptulose 7-phosphate + D-glyceraldehyde 3-phosphate = aldehydo-D-ribose 5-phosphate + D-xylulose 5-phosphate</text>
        <dbReference type="Rhea" id="RHEA:10508"/>
        <dbReference type="ChEBI" id="CHEBI:57483"/>
        <dbReference type="ChEBI" id="CHEBI:57737"/>
        <dbReference type="ChEBI" id="CHEBI:58273"/>
        <dbReference type="ChEBI" id="CHEBI:59776"/>
        <dbReference type="EC" id="2.2.1.1"/>
    </reaction>
</comment>
<feature type="site" description="Important for catalytic activity" evidence="18">
    <location>
        <position position="258"/>
    </location>
</feature>
<comment type="cofactor">
    <cofactor evidence="2">
        <name>Mn(2+)</name>
        <dbReference type="ChEBI" id="CHEBI:29035"/>
    </cofactor>
</comment>
<sequence>MLNKVANIVRGLTADAVQKAGSGHPGMPLGCAEIGAVLFSGIIKNTNENDKWINRDRFVLSAGHGSMLLYSYLYLNGYISLEDIKNFKQLDSITPGHPEYGVTPGVDCSTGPLGQGFSNAVGMAIAEKMLAERYNTEKHKIIDHYTYTIVGDGCLMEGISTEAASIAGHLGLEKLIVIYDSNKITIEGNTDIAFTENIAKKFESLNWNVIENIDGHDIKQIEKAINDAKIQKEKPTIIIAKTNIAKYAPTKQDTKEAHGSPLGEDEIIGLKRNINIPENEKFYITEDVLEYFQKIQKEQKDNYIKWEKTFEEWSKENPKKLKNFEQGLNLSFDENLIENIINKKQKNPIATRKASGEILNIISEDLDYLIGGSADLGPSTNTVINNSNYINKDDFSQRNIHFGIREHAMGAIVNGIALHGGFRVFCSTYLVFSDYMRNPIRMAALMNLPVIFIYTHDSIYVGGDGPTHEPVEQIESLRLIPNLNVIRPADSDEVKTAWLRVLKETNKPTVLIMSRQDLNYNEKNTDFKDSIKGGYIVKKMKNPKIVLIGSGSEVNLCYKISEKLLNKGIENNIVSIPDREKFLNQNEEYINQILPQDMDRIVLEAGRVDAWYKLKNNNNFIAIGVDRFGLSGDGDELAKRYGFDIDKIINQIK</sequence>
<dbReference type="InterPro" id="IPR029061">
    <property type="entry name" value="THDP-binding"/>
</dbReference>
<evidence type="ECO:0000256" key="4">
    <source>
        <dbReference type="ARBA" id="ARBA00007131"/>
    </source>
</evidence>
<comment type="cofactor">
    <cofactor evidence="17">
        <name>Mg(2+)</name>
        <dbReference type="ChEBI" id="CHEBI:18420"/>
    </cofactor>
    <text evidence="17">Binds 1 Mg(2+) ion per subunit. Can also utilize other divalent metal cations, such as Ca(2+), Mn(2+) and Co(2+).</text>
</comment>
<dbReference type="GO" id="GO:0006098">
    <property type="term" value="P:pentose-phosphate shunt"/>
    <property type="evidence" value="ECO:0007669"/>
    <property type="project" value="TreeGrafter"/>
</dbReference>
<dbReference type="SUPFAM" id="SSF52518">
    <property type="entry name" value="Thiamin diphosphate-binding fold (THDP-binding)"/>
    <property type="match status" value="2"/>
</dbReference>
<feature type="binding site" evidence="15">
    <location>
        <position position="24"/>
    </location>
    <ligand>
        <name>substrate</name>
    </ligand>
</feature>
<feature type="binding site" evidence="16">
    <location>
        <begin position="111"/>
        <end position="113"/>
    </location>
    <ligand>
        <name>thiamine diphosphate</name>
        <dbReference type="ChEBI" id="CHEBI:58937"/>
    </ligand>
</feature>
<feature type="binding site" evidence="16">
    <location>
        <position position="153"/>
    </location>
    <ligand>
        <name>thiamine diphosphate</name>
        <dbReference type="ChEBI" id="CHEBI:58937"/>
    </ligand>
</feature>
<keyword evidence="21" id="KW-1185">Reference proteome</keyword>
<evidence type="ECO:0000256" key="13">
    <source>
        <dbReference type="NCBIfam" id="TIGR00232"/>
    </source>
</evidence>
<evidence type="ECO:0000256" key="2">
    <source>
        <dbReference type="ARBA" id="ARBA00001936"/>
    </source>
</evidence>
<feature type="binding site" evidence="17">
    <location>
        <position position="182"/>
    </location>
    <ligand>
        <name>Mg(2+)</name>
        <dbReference type="ChEBI" id="CHEBI:18420"/>
    </ligand>
</feature>
<comment type="similarity">
    <text evidence="4">Belongs to the transketolase family.</text>
</comment>
<dbReference type="Pfam" id="PF22613">
    <property type="entry name" value="Transketolase_C_1"/>
    <property type="match status" value="1"/>
</dbReference>
<dbReference type="GO" id="GO:0004802">
    <property type="term" value="F:transketolase activity"/>
    <property type="evidence" value="ECO:0007669"/>
    <property type="project" value="UniProtKB-UniRule"/>
</dbReference>
<comment type="cofactor">
    <cofactor evidence="16">
        <name>thiamine diphosphate</name>
        <dbReference type="ChEBI" id="CHEBI:58937"/>
    </cofactor>
    <text evidence="16">Binds 1 thiamine pyrophosphate per subunit. During the reaction, the substrate forms a covalent intermediate with the cofactor.</text>
</comment>
<dbReference type="Gene3D" id="3.40.50.920">
    <property type="match status" value="1"/>
</dbReference>
<comment type="caution">
    <text evidence="20">The sequence shown here is derived from an EMBL/GenBank/DDBJ whole genome shotgun (WGS) entry which is preliminary data.</text>
</comment>
<dbReference type="RefSeq" id="WP_109604998.1">
    <property type="nucleotide sequence ID" value="NZ_QGGI01000010.1"/>
</dbReference>
<comment type="subunit">
    <text evidence="5">Homodimer.</text>
</comment>
<evidence type="ECO:0000313" key="20">
    <source>
        <dbReference type="EMBL" id="PWJ92078.1"/>
    </source>
</evidence>
<dbReference type="EC" id="2.2.1.1" evidence="6 13"/>
<dbReference type="InterPro" id="IPR055152">
    <property type="entry name" value="Transketolase-like_C_2"/>
</dbReference>
<dbReference type="GO" id="GO:0046872">
    <property type="term" value="F:metal ion binding"/>
    <property type="evidence" value="ECO:0007669"/>
    <property type="project" value="UniProtKB-KW"/>
</dbReference>
<keyword evidence="11 16" id="KW-0786">Thiamine pyrophosphate</keyword>
<reference evidence="20 21" key="1">
    <citation type="submission" date="2018-05" db="EMBL/GenBank/DDBJ databases">
        <title>Genomic Encyclopedia of Type Strains, Phase IV (KMG-IV): sequencing the most valuable type-strain genomes for metagenomic binning, comparative biology and taxonomic classification.</title>
        <authorList>
            <person name="Goeker M."/>
        </authorList>
    </citation>
    <scope>NUCLEOTIDE SEQUENCE [LARGE SCALE GENOMIC DNA]</scope>
    <source>
        <strain evidence="20 21">DSM 24906</strain>
    </source>
</reference>
<dbReference type="InterPro" id="IPR005475">
    <property type="entry name" value="Transketolase-like_Pyr-bd"/>
</dbReference>
<evidence type="ECO:0000256" key="14">
    <source>
        <dbReference type="PIRSR" id="PIRSR605478-1"/>
    </source>
</evidence>
<evidence type="ECO:0000256" key="5">
    <source>
        <dbReference type="ARBA" id="ARBA00011738"/>
    </source>
</evidence>
<feature type="binding site" evidence="17">
    <location>
        <position position="184"/>
    </location>
    <ligand>
        <name>Mg(2+)</name>
        <dbReference type="ChEBI" id="CHEBI:18420"/>
    </ligand>
</feature>
<feature type="binding site" evidence="17">
    <location>
        <position position="152"/>
    </location>
    <ligand>
        <name>Mg(2+)</name>
        <dbReference type="ChEBI" id="CHEBI:18420"/>
    </ligand>
</feature>
<keyword evidence="9" id="KW-0106">Calcium</keyword>
<dbReference type="CDD" id="cd07033">
    <property type="entry name" value="TPP_PYR_DXS_TK_like"/>
    <property type="match status" value="1"/>
</dbReference>
<evidence type="ECO:0000256" key="6">
    <source>
        <dbReference type="ARBA" id="ARBA00013152"/>
    </source>
</evidence>
<dbReference type="InterPro" id="IPR005474">
    <property type="entry name" value="Transketolase_N"/>
</dbReference>
<dbReference type="FunFam" id="3.40.50.970:FF:000045">
    <property type="entry name" value="Transketolase"/>
    <property type="match status" value="1"/>
</dbReference>
<dbReference type="SMART" id="SM00861">
    <property type="entry name" value="Transket_pyr"/>
    <property type="match status" value="1"/>
</dbReference>
<feature type="active site" description="Proton donor" evidence="14">
    <location>
        <position position="406"/>
    </location>
</feature>
<dbReference type="Pfam" id="PF00456">
    <property type="entry name" value="Transketolase_N"/>
    <property type="match status" value="1"/>
</dbReference>
<dbReference type="Pfam" id="PF02779">
    <property type="entry name" value="Transket_pyr"/>
    <property type="match status" value="1"/>
</dbReference>
<feature type="binding site" evidence="16">
    <location>
        <position position="64"/>
    </location>
    <ligand>
        <name>thiamine diphosphate</name>
        <dbReference type="ChEBI" id="CHEBI:58937"/>
    </ligand>
</feature>
<evidence type="ECO:0000256" key="8">
    <source>
        <dbReference type="ARBA" id="ARBA00022723"/>
    </source>
</evidence>
<dbReference type="InterPro" id="IPR033247">
    <property type="entry name" value="Transketolase_fam"/>
</dbReference>
<dbReference type="PANTHER" id="PTHR43522:SF10">
    <property type="entry name" value="TRANSKETOLASE"/>
    <property type="match status" value="1"/>
</dbReference>
<gene>
    <name evidence="20" type="ORF">C7380_11071</name>
</gene>
<dbReference type="NCBIfam" id="TIGR00232">
    <property type="entry name" value="tktlase_bact"/>
    <property type="match status" value="1"/>
</dbReference>
<dbReference type="PANTHER" id="PTHR43522">
    <property type="entry name" value="TRANSKETOLASE"/>
    <property type="match status" value="1"/>
</dbReference>
<feature type="binding site" evidence="15">
    <location>
        <position position="352"/>
    </location>
    <ligand>
        <name>substrate</name>
    </ligand>
</feature>
<dbReference type="CDD" id="cd02012">
    <property type="entry name" value="TPP_TK"/>
    <property type="match status" value="1"/>
</dbReference>
<feature type="binding site" evidence="15">
    <location>
        <position position="456"/>
    </location>
    <ligand>
        <name>substrate</name>
    </ligand>
</feature>
<feature type="binding site" evidence="16">
    <location>
        <position position="432"/>
    </location>
    <ligand>
        <name>thiamine diphosphate</name>
        <dbReference type="ChEBI" id="CHEBI:58937"/>
    </ligand>
</feature>
<comment type="cofactor">
    <cofactor evidence="1">
        <name>Ca(2+)</name>
        <dbReference type="ChEBI" id="CHEBI:29108"/>
    </cofactor>
</comment>
<name>A0AA45HIM2_9BACT</name>
<feature type="binding site" evidence="15">
    <location>
        <position position="515"/>
    </location>
    <ligand>
        <name>substrate</name>
    </ligand>
</feature>
<keyword evidence="7" id="KW-0808">Transferase</keyword>
<dbReference type="InterPro" id="IPR049557">
    <property type="entry name" value="Transketolase_CS"/>
</dbReference>
<keyword evidence="10 17" id="KW-0460">Magnesium</keyword>
<feature type="site" description="Important for catalytic activity" evidence="18">
    <location>
        <position position="24"/>
    </location>
</feature>
<evidence type="ECO:0000256" key="10">
    <source>
        <dbReference type="ARBA" id="ARBA00022842"/>
    </source>
</evidence>